<dbReference type="InterPro" id="IPR004127">
    <property type="entry name" value="Prefoldin_subunit_alpha"/>
</dbReference>
<dbReference type="GO" id="GO:0003682">
    <property type="term" value="F:chromatin binding"/>
    <property type="evidence" value="ECO:0007669"/>
    <property type="project" value="TreeGrafter"/>
</dbReference>
<dbReference type="AlphaFoldDB" id="A0A8K0P2G3"/>
<dbReference type="SUPFAM" id="SSF46579">
    <property type="entry name" value="Prefoldin"/>
    <property type="match status" value="1"/>
</dbReference>
<dbReference type="GO" id="GO:0000122">
    <property type="term" value="P:negative regulation of transcription by RNA polymerase II"/>
    <property type="evidence" value="ECO:0007669"/>
    <property type="project" value="TreeGrafter"/>
</dbReference>
<feature type="compositionally biased region" description="Basic and acidic residues" evidence="4">
    <location>
        <begin position="395"/>
        <end position="407"/>
    </location>
</feature>
<organism evidence="5 6">
    <name type="scientific">Ladona fulva</name>
    <name type="common">Scarce chaser dragonfly</name>
    <name type="synonym">Libellula fulva</name>
    <dbReference type="NCBI Taxonomy" id="123851"/>
    <lineage>
        <taxon>Eukaryota</taxon>
        <taxon>Metazoa</taxon>
        <taxon>Ecdysozoa</taxon>
        <taxon>Arthropoda</taxon>
        <taxon>Hexapoda</taxon>
        <taxon>Insecta</taxon>
        <taxon>Pterygota</taxon>
        <taxon>Palaeoptera</taxon>
        <taxon>Odonata</taxon>
        <taxon>Epiprocta</taxon>
        <taxon>Anisoptera</taxon>
        <taxon>Libelluloidea</taxon>
        <taxon>Libellulidae</taxon>
        <taxon>Ladona</taxon>
    </lineage>
</organism>
<dbReference type="EMBL" id="KZ308534">
    <property type="protein sequence ID" value="KAG8231126.1"/>
    <property type="molecule type" value="Genomic_DNA"/>
</dbReference>
<protein>
    <recommendedName>
        <fullName evidence="7">Unconventional prefoldin RPB5 interactor</fullName>
    </recommendedName>
</protein>
<keyword evidence="2" id="KW-0539">Nucleus</keyword>
<dbReference type="Proteomes" id="UP000792457">
    <property type="component" value="Unassembled WGS sequence"/>
</dbReference>
<dbReference type="InterPro" id="IPR009053">
    <property type="entry name" value="Prefoldin"/>
</dbReference>
<dbReference type="GO" id="GO:0019212">
    <property type="term" value="F:phosphatase inhibitor activity"/>
    <property type="evidence" value="ECO:0007669"/>
    <property type="project" value="TreeGrafter"/>
</dbReference>
<comment type="caution">
    <text evidence="5">The sequence shown here is derived from an EMBL/GenBank/DDBJ whole genome shotgun (WGS) entry which is preliminary data.</text>
</comment>
<dbReference type="CDD" id="cd23159">
    <property type="entry name" value="Prefoldin_URI1"/>
    <property type="match status" value="1"/>
</dbReference>
<evidence type="ECO:0008006" key="7">
    <source>
        <dbReference type="Google" id="ProtNLM"/>
    </source>
</evidence>
<accession>A0A8K0P2G3</accession>
<evidence type="ECO:0000313" key="6">
    <source>
        <dbReference type="Proteomes" id="UP000792457"/>
    </source>
</evidence>
<dbReference type="Pfam" id="PF02996">
    <property type="entry name" value="Prefoldin"/>
    <property type="match status" value="1"/>
</dbReference>
<evidence type="ECO:0000256" key="1">
    <source>
        <dbReference type="ARBA" id="ARBA00004123"/>
    </source>
</evidence>
<comment type="subcellular location">
    <subcellularLocation>
        <location evidence="1">Nucleus</location>
    </subcellularLocation>
</comment>
<feature type="region of interest" description="Disordered" evidence="4">
    <location>
        <begin position="393"/>
        <end position="415"/>
    </location>
</feature>
<gene>
    <name evidence="5" type="ORF">J437_LFUL010452</name>
</gene>
<feature type="region of interest" description="Disordered" evidence="4">
    <location>
        <begin position="278"/>
        <end position="364"/>
    </location>
</feature>
<sequence length="487" mass="55962">MEKFNQRVISNMNNTNPTLGMEIFEQQYERSLDANREKQDVFNKHKEELSRVKSQLETLPNELSYDIMIPIGSQGLMRGKIVHTNEILALIGDNWYVKTTANHARQMCERRIERCKEMIDNLNKELELMTSWRKASQEVFQPPEGGLGEITEEYDEEKEKDWKATHREKVRKHYLELAKLKNKENKTTCDDEEALRRRLDELELQEEMEDELIRSGEDMDNLSSDSDDVPEDQDDAYEKESGSDECPKRRVSFSSVVQKVDIDCEEEKPEPLRIFFHHSEASNGNSEENSEKVKATKSSPCELGSPSDMYSHFSSLFPPKIPPKGILKQTSQSPSTEENDFISEFEIPQPPIVKPSSTPLGFSERIMGDSTIDASSENHSQPESFTMTGLSRSAIEAELHAEDRSESESSSEDEWSICSSDKAMNYMTFRCFKKLTKYLHISDIEEEKLTNVEGFDVLQKAFGDIIVERNPVDNVKDPEEQEVVARP</sequence>
<dbReference type="OrthoDB" id="21413at2759"/>
<proteinExistence type="inferred from homology"/>
<keyword evidence="6" id="KW-1185">Reference proteome</keyword>
<feature type="non-terminal residue" evidence="5">
    <location>
        <position position="1"/>
    </location>
</feature>
<evidence type="ECO:0000256" key="3">
    <source>
        <dbReference type="ARBA" id="ARBA00038295"/>
    </source>
</evidence>
<comment type="similarity">
    <text evidence="3">Belongs to the RNA polymerase II subunit 5-mediating protein family.</text>
</comment>
<feature type="region of interest" description="Disordered" evidence="4">
    <location>
        <begin position="209"/>
        <end position="250"/>
    </location>
</feature>
<feature type="compositionally biased region" description="Acidic residues" evidence="4">
    <location>
        <begin position="225"/>
        <end position="235"/>
    </location>
</feature>
<dbReference type="GO" id="GO:0003714">
    <property type="term" value="F:transcription corepressor activity"/>
    <property type="evidence" value="ECO:0007669"/>
    <property type="project" value="TreeGrafter"/>
</dbReference>
<evidence type="ECO:0000313" key="5">
    <source>
        <dbReference type="EMBL" id="KAG8231126.1"/>
    </source>
</evidence>
<reference evidence="5" key="1">
    <citation type="submission" date="2013-04" db="EMBL/GenBank/DDBJ databases">
        <authorList>
            <person name="Qu J."/>
            <person name="Murali S.C."/>
            <person name="Bandaranaike D."/>
            <person name="Bellair M."/>
            <person name="Blankenburg K."/>
            <person name="Chao H."/>
            <person name="Dinh H."/>
            <person name="Doddapaneni H."/>
            <person name="Downs B."/>
            <person name="Dugan-Rocha S."/>
            <person name="Elkadiri S."/>
            <person name="Gnanaolivu R.D."/>
            <person name="Hernandez B."/>
            <person name="Javaid M."/>
            <person name="Jayaseelan J.C."/>
            <person name="Lee S."/>
            <person name="Li M."/>
            <person name="Ming W."/>
            <person name="Munidasa M."/>
            <person name="Muniz J."/>
            <person name="Nguyen L."/>
            <person name="Ongeri F."/>
            <person name="Osuji N."/>
            <person name="Pu L.-L."/>
            <person name="Puazo M."/>
            <person name="Qu C."/>
            <person name="Quiroz J."/>
            <person name="Raj R."/>
            <person name="Weissenberger G."/>
            <person name="Xin Y."/>
            <person name="Zou X."/>
            <person name="Han Y."/>
            <person name="Richards S."/>
            <person name="Worley K."/>
            <person name="Muzny D."/>
            <person name="Gibbs R."/>
        </authorList>
    </citation>
    <scope>NUCLEOTIDE SEQUENCE</scope>
    <source>
        <strain evidence="5">Sampled in the wild</strain>
    </source>
</reference>
<dbReference type="Gene3D" id="1.10.287.370">
    <property type="match status" value="1"/>
</dbReference>
<dbReference type="GO" id="GO:0005634">
    <property type="term" value="C:nucleus"/>
    <property type="evidence" value="ECO:0007669"/>
    <property type="project" value="UniProtKB-SubCell"/>
</dbReference>
<name>A0A8K0P2G3_LADFU</name>
<dbReference type="PANTHER" id="PTHR15111:SF0">
    <property type="entry name" value="UNCONVENTIONAL PREFOLDIN RPB5 INTERACTOR 1"/>
    <property type="match status" value="1"/>
</dbReference>
<dbReference type="InterPro" id="IPR052255">
    <property type="entry name" value="RNA_pol_II_subunit5-mediator"/>
</dbReference>
<evidence type="ECO:0000256" key="2">
    <source>
        <dbReference type="ARBA" id="ARBA00023242"/>
    </source>
</evidence>
<reference evidence="5" key="2">
    <citation type="submission" date="2017-10" db="EMBL/GenBank/DDBJ databases">
        <title>Ladona fulva Genome sequencing and assembly.</title>
        <authorList>
            <person name="Murali S."/>
            <person name="Richards S."/>
            <person name="Bandaranaike D."/>
            <person name="Bellair M."/>
            <person name="Blankenburg K."/>
            <person name="Chao H."/>
            <person name="Dinh H."/>
            <person name="Doddapaneni H."/>
            <person name="Dugan-Rocha S."/>
            <person name="Elkadiri S."/>
            <person name="Gnanaolivu R."/>
            <person name="Hernandez B."/>
            <person name="Skinner E."/>
            <person name="Javaid M."/>
            <person name="Lee S."/>
            <person name="Li M."/>
            <person name="Ming W."/>
            <person name="Munidasa M."/>
            <person name="Muniz J."/>
            <person name="Nguyen L."/>
            <person name="Hughes D."/>
            <person name="Osuji N."/>
            <person name="Pu L.-L."/>
            <person name="Puazo M."/>
            <person name="Qu C."/>
            <person name="Quiroz J."/>
            <person name="Raj R."/>
            <person name="Weissenberger G."/>
            <person name="Xin Y."/>
            <person name="Zou X."/>
            <person name="Han Y."/>
            <person name="Worley K."/>
            <person name="Muzny D."/>
            <person name="Gibbs R."/>
        </authorList>
    </citation>
    <scope>NUCLEOTIDE SEQUENCE</scope>
    <source>
        <strain evidence="5">Sampled in the wild</strain>
    </source>
</reference>
<dbReference type="PANTHER" id="PTHR15111">
    <property type="entry name" value="RNA POLYMERASE II SUBUNIT 5-MEDIATING PROTEIN NNX3"/>
    <property type="match status" value="1"/>
</dbReference>
<feature type="compositionally biased region" description="Basic and acidic residues" evidence="4">
    <location>
        <begin position="236"/>
        <end position="248"/>
    </location>
</feature>
<evidence type="ECO:0000256" key="4">
    <source>
        <dbReference type="SAM" id="MobiDB-lite"/>
    </source>
</evidence>